<proteinExistence type="predicted"/>
<protein>
    <submittedName>
        <fullName evidence="1">Serine/threonine-protein kinase SAPK2</fullName>
    </submittedName>
</protein>
<reference evidence="1 2" key="1">
    <citation type="journal article" date="2022" name="Nat. Plants">
        <title>Genomes of leafy and leafless Platanthera orchids illuminate the evolution of mycoheterotrophy.</title>
        <authorList>
            <person name="Li M.H."/>
            <person name="Liu K.W."/>
            <person name="Li Z."/>
            <person name="Lu H.C."/>
            <person name="Ye Q.L."/>
            <person name="Zhang D."/>
            <person name="Wang J.Y."/>
            <person name="Li Y.F."/>
            <person name="Zhong Z.M."/>
            <person name="Liu X."/>
            <person name="Yu X."/>
            <person name="Liu D.K."/>
            <person name="Tu X.D."/>
            <person name="Liu B."/>
            <person name="Hao Y."/>
            <person name="Liao X.Y."/>
            <person name="Jiang Y.T."/>
            <person name="Sun W.H."/>
            <person name="Chen J."/>
            <person name="Chen Y.Q."/>
            <person name="Ai Y."/>
            <person name="Zhai J.W."/>
            <person name="Wu S.S."/>
            <person name="Zhou Z."/>
            <person name="Hsiao Y.Y."/>
            <person name="Wu W.L."/>
            <person name="Chen Y.Y."/>
            <person name="Lin Y.F."/>
            <person name="Hsu J.L."/>
            <person name="Li C.Y."/>
            <person name="Wang Z.W."/>
            <person name="Zhao X."/>
            <person name="Zhong W.Y."/>
            <person name="Ma X.K."/>
            <person name="Ma L."/>
            <person name="Huang J."/>
            <person name="Chen G.Z."/>
            <person name="Huang M.Z."/>
            <person name="Huang L."/>
            <person name="Peng D.H."/>
            <person name="Luo Y.B."/>
            <person name="Zou S.Q."/>
            <person name="Chen S.P."/>
            <person name="Lan S."/>
            <person name="Tsai W.C."/>
            <person name="Van de Peer Y."/>
            <person name="Liu Z.J."/>
        </authorList>
    </citation>
    <scope>NUCLEOTIDE SEQUENCE [LARGE SCALE GENOMIC DNA]</scope>
    <source>
        <strain evidence="1">Lor288</strain>
    </source>
</reference>
<name>A0ABR2LM70_9ASPA</name>
<accession>A0ABR2LM70</accession>
<dbReference type="EMBL" id="JBBWWR010000017">
    <property type="protein sequence ID" value="KAK8945405.1"/>
    <property type="molecule type" value="Genomic_DNA"/>
</dbReference>
<dbReference type="GO" id="GO:0016301">
    <property type="term" value="F:kinase activity"/>
    <property type="evidence" value="ECO:0007669"/>
    <property type="project" value="UniProtKB-KW"/>
</dbReference>
<evidence type="ECO:0000313" key="2">
    <source>
        <dbReference type="Proteomes" id="UP001412067"/>
    </source>
</evidence>
<organism evidence="1 2">
    <name type="scientific">Platanthera guangdongensis</name>
    <dbReference type="NCBI Taxonomy" id="2320717"/>
    <lineage>
        <taxon>Eukaryota</taxon>
        <taxon>Viridiplantae</taxon>
        <taxon>Streptophyta</taxon>
        <taxon>Embryophyta</taxon>
        <taxon>Tracheophyta</taxon>
        <taxon>Spermatophyta</taxon>
        <taxon>Magnoliopsida</taxon>
        <taxon>Liliopsida</taxon>
        <taxon>Asparagales</taxon>
        <taxon>Orchidaceae</taxon>
        <taxon>Orchidoideae</taxon>
        <taxon>Orchideae</taxon>
        <taxon>Orchidinae</taxon>
        <taxon>Platanthera</taxon>
    </lineage>
</organism>
<keyword evidence="2" id="KW-1185">Reference proteome</keyword>
<sequence>MDQDGASTEVNPGAFPQMLFAETVLTPTSNAPNLIMSPLVQGPTKLLPVSLNCPVMDEGTSLASILEKKLDLMMAENILASEDSLEIDPHLILLPNSSLRKTRELGRMDQYGASTEVNPDTFPQMLGRRRPKWRWRAEVYFAIPVESGKPDPLLQRILNVQYLVLHYVWISVECNHLLSRIFVSNPEKVKVRVFSVGYPNKFVEVVVGSASMGDEYVTCPTGYRPFHTLIKETRWKLSSWEKP</sequence>
<gene>
    <name evidence="1" type="primary">SAPK2</name>
    <name evidence="1" type="ORF">KSP40_PGU006293</name>
</gene>
<dbReference type="Proteomes" id="UP001412067">
    <property type="component" value="Unassembled WGS sequence"/>
</dbReference>
<evidence type="ECO:0000313" key="1">
    <source>
        <dbReference type="EMBL" id="KAK8945405.1"/>
    </source>
</evidence>
<keyword evidence="1" id="KW-0418">Kinase</keyword>
<keyword evidence="1" id="KW-0808">Transferase</keyword>
<comment type="caution">
    <text evidence="1">The sequence shown here is derived from an EMBL/GenBank/DDBJ whole genome shotgun (WGS) entry which is preliminary data.</text>
</comment>